<dbReference type="AlphaFoldDB" id="A0A2A2JDC9"/>
<name>A0A2A2JDC9_9BILA</name>
<dbReference type="Proteomes" id="UP000218231">
    <property type="component" value="Unassembled WGS sequence"/>
</dbReference>
<gene>
    <name evidence="2" type="ORF">WR25_08202</name>
</gene>
<feature type="chain" id="PRO_5012855800" evidence="1">
    <location>
        <begin position="26"/>
        <end position="91"/>
    </location>
</feature>
<evidence type="ECO:0000313" key="3">
    <source>
        <dbReference type="Proteomes" id="UP000218231"/>
    </source>
</evidence>
<keyword evidence="1" id="KW-0732">Signal</keyword>
<organism evidence="2 3">
    <name type="scientific">Diploscapter pachys</name>
    <dbReference type="NCBI Taxonomy" id="2018661"/>
    <lineage>
        <taxon>Eukaryota</taxon>
        <taxon>Metazoa</taxon>
        <taxon>Ecdysozoa</taxon>
        <taxon>Nematoda</taxon>
        <taxon>Chromadorea</taxon>
        <taxon>Rhabditida</taxon>
        <taxon>Rhabditina</taxon>
        <taxon>Rhabditomorpha</taxon>
        <taxon>Rhabditoidea</taxon>
        <taxon>Rhabditidae</taxon>
        <taxon>Diploscapter</taxon>
    </lineage>
</organism>
<keyword evidence="3" id="KW-1185">Reference proteome</keyword>
<proteinExistence type="predicted"/>
<dbReference type="OrthoDB" id="5858700at2759"/>
<sequence length="91" mass="10489">MMSLSHLQSVLLCLVALSLFCLSLAVPPPFIQNRFRKSQPQDANIQPFIRFRKSVDPSSSRHLRLANQPSSSFYLPNSQFHFEEPNMALQW</sequence>
<reference evidence="2 3" key="1">
    <citation type="journal article" date="2017" name="Curr. Biol.">
        <title>Genome architecture and evolution of a unichromosomal asexual nematode.</title>
        <authorList>
            <person name="Fradin H."/>
            <person name="Zegar C."/>
            <person name="Gutwein M."/>
            <person name="Lucas J."/>
            <person name="Kovtun M."/>
            <person name="Corcoran D."/>
            <person name="Baugh L.R."/>
            <person name="Kiontke K."/>
            <person name="Gunsalus K."/>
            <person name="Fitch D.H."/>
            <person name="Piano F."/>
        </authorList>
    </citation>
    <scope>NUCLEOTIDE SEQUENCE [LARGE SCALE GENOMIC DNA]</scope>
    <source>
        <strain evidence="2">PF1309</strain>
    </source>
</reference>
<comment type="caution">
    <text evidence="2">The sequence shown here is derived from an EMBL/GenBank/DDBJ whole genome shotgun (WGS) entry which is preliminary data.</text>
</comment>
<dbReference type="EMBL" id="LIAE01010512">
    <property type="protein sequence ID" value="PAV59614.1"/>
    <property type="molecule type" value="Genomic_DNA"/>
</dbReference>
<accession>A0A2A2JDC9</accession>
<evidence type="ECO:0000256" key="1">
    <source>
        <dbReference type="SAM" id="SignalP"/>
    </source>
</evidence>
<evidence type="ECO:0000313" key="2">
    <source>
        <dbReference type="EMBL" id="PAV59614.1"/>
    </source>
</evidence>
<protein>
    <submittedName>
        <fullName evidence="2">Uncharacterized protein</fullName>
    </submittedName>
</protein>
<feature type="signal peptide" evidence="1">
    <location>
        <begin position="1"/>
        <end position="25"/>
    </location>
</feature>